<feature type="transmembrane region" description="Helical" evidence="1">
    <location>
        <begin position="20"/>
        <end position="40"/>
    </location>
</feature>
<evidence type="ECO:0000256" key="1">
    <source>
        <dbReference type="SAM" id="Phobius"/>
    </source>
</evidence>
<keyword evidence="1" id="KW-0812">Transmembrane</keyword>
<comment type="caution">
    <text evidence="2">The sequence shown here is derived from an EMBL/GenBank/DDBJ whole genome shotgun (WGS) entry which is preliminary data.</text>
</comment>
<dbReference type="RefSeq" id="WP_348709992.1">
    <property type="nucleotide sequence ID" value="NZ_CAXIXY010000003.1"/>
</dbReference>
<feature type="transmembrane region" description="Helical" evidence="1">
    <location>
        <begin position="74"/>
        <end position="94"/>
    </location>
</feature>
<protein>
    <submittedName>
        <fullName evidence="2">Uncharacterized protein</fullName>
    </submittedName>
</protein>
<keyword evidence="3" id="KW-1185">Reference proteome</keyword>
<dbReference type="Proteomes" id="UP001497416">
    <property type="component" value="Unassembled WGS sequence"/>
</dbReference>
<evidence type="ECO:0000313" key="3">
    <source>
        <dbReference type="Proteomes" id="UP001497416"/>
    </source>
</evidence>
<reference evidence="2 3" key="1">
    <citation type="submission" date="2024-05" db="EMBL/GenBank/DDBJ databases">
        <authorList>
            <person name="Duchaud E."/>
        </authorList>
    </citation>
    <scope>NUCLEOTIDE SEQUENCE [LARGE SCALE GENOMIC DNA]</scope>
    <source>
        <strain evidence="2">Ena-SAMPLE-TAB-13-05-2024-13:56:06:370-140302</strain>
    </source>
</reference>
<keyword evidence="1" id="KW-0472">Membrane</keyword>
<name>A0ABP1EEV3_9FLAO</name>
<keyword evidence="1" id="KW-1133">Transmembrane helix</keyword>
<dbReference type="EMBL" id="CAXIXY010000003">
    <property type="protein sequence ID" value="CAL2076793.1"/>
    <property type="molecule type" value="Genomic_DNA"/>
</dbReference>
<organism evidence="2 3">
    <name type="scientific">Tenacibaculum platacis</name>
    <dbReference type="NCBI Taxonomy" id="3137852"/>
    <lineage>
        <taxon>Bacteria</taxon>
        <taxon>Pseudomonadati</taxon>
        <taxon>Bacteroidota</taxon>
        <taxon>Flavobacteriia</taxon>
        <taxon>Flavobacteriales</taxon>
        <taxon>Flavobacteriaceae</taxon>
        <taxon>Tenacibaculum</taxon>
    </lineage>
</organism>
<proteinExistence type="predicted"/>
<gene>
    <name evidence="2" type="ORF">T190607A01A_10420</name>
</gene>
<sequence>MIAHATSKYKVVENLSDIPVIGGFIVAIFSALPGLFLVLYSELISPISDETFSIIAPSLFATWCYILEKLEIKLFIIFIPAWIFWIGLALLKAFGIDF</sequence>
<evidence type="ECO:0000313" key="2">
    <source>
        <dbReference type="EMBL" id="CAL2076793.1"/>
    </source>
</evidence>
<feature type="transmembrane region" description="Helical" evidence="1">
    <location>
        <begin position="52"/>
        <end position="68"/>
    </location>
</feature>
<accession>A0ABP1EEV3</accession>